<evidence type="ECO:0008006" key="4">
    <source>
        <dbReference type="Google" id="ProtNLM"/>
    </source>
</evidence>
<dbReference type="Proteomes" id="UP000332515">
    <property type="component" value="Unassembled WGS sequence"/>
</dbReference>
<evidence type="ECO:0000313" key="2">
    <source>
        <dbReference type="EMBL" id="MQT14085.1"/>
    </source>
</evidence>
<comment type="caution">
    <text evidence="2">The sequence shown here is derived from an EMBL/GenBank/DDBJ whole genome shotgun (WGS) entry which is preliminary data.</text>
</comment>
<dbReference type="RefSeq" id="WP_153484132.1">
    <property type="nucleotide sequence ID" value="NZ_VWNA01000001.1"/>
</dbReference>
<sequence>MPITLAHRLAALLLASLTAPVARAGTVDVMPKYDIGVNCARFESAEARLECISVEKAAYANAETLWPSVDADRRRKCVRQMLSSVNKRKLLYVLLDGCLKDELADQKIDKAKGLDHEYD</sequence>
<feature type="chain" id="PRO_5025491228" description="UrcA family protein" evidence="1">
    <location>
        <begin position="25"/>
        <end position="119"/>
    </location>
</feature>
<feature type="signal peptide" evidence="1">
    <location>
        <begin position="1"/>
        <end position="24"/>
    </location>
</feature>
<proteinExistence type="predicted"/>
<evidence type="ECO:0000256" key="1">
    <source>
        <dbReference type="SAM" id="SignalP"/>
    </source>
</evidence>
<gene>
    <name evidence="2" type="ORF">F0357_15830</name>
</gene>
<reference evidence="2 3" key="1">
    <citation type="submission" date="2019-09" db="EMBL/GenBank/DDBJ databases">
        <title>Segnochrobactrum spirostomi gen. nov., sp. nov., isolated from the ciliate Spirostomum cf. yagiui and description of a novel family, Segnochrobactraceae fam. nov. within the order Rhizobiales of the class Alphaproteobacteria.</title>
        <authorList>
            <person name="Akter S."/>
            <person name="Shazib S.U.A."/>
            <person name="Shin M.K."/>
        </authorList>
    </citation>
    <scope>NUCLEOTIDE SEQUENCE [LARGE SCALE GENOMIC DNA]</scope>
    <source>
        <strain evidence="2 3">Sp-1</strain>
    </source>
</reference>
<dbReference type="AlphaFoldDB" id="A0A6A7Y5V2"/>
<evidence type="ECO:0000313" key="3">
    <source>
        <dbReference type="Proteomes" id="UP000332515"/>
    </source>
</evidence>
<dbReference type="EMBL" id="VWNA01000001">
    <property type="protein sequence ID" value="MQT14085.1"/>
    <property type="molecule type" value="Genomic_DNA"/>
</dbReference>
<protein>
    <recommendedName>
        <fullName evidence="4">UrcA family protein</fullName>
    </recommendedName>
</protein>
<organism evidence="2 3">
    <name type="scientific">Segnochrobactrum spirostomi</name>
    <dbReference type="NCBI Taxonomy" id="2608987"/>
    <lineage>
        <taxon>Bacteria</taxon>
        <taxon>Pseudomonadati</taxon>
        <taxon>Pseudomonadota</taxon>
        <taxon>Alphaproteobacteria</taxon>
        <taxon>Hyphomicrobiales</taxon>
        <taxon>Segnochrobactraceae</taxon>
        <taxon>Segnochrobactrum</taxon>
    </lineage>
</organism>
<name>A0A6A7Y5V2_9HYPH</name>
<accession>A0A6A7Y5V2</accession>
<keyword evidence="3" id="KW-1185">Reference proteome</keyword>
<keyword evidence="1" id="KW-0732">Signal</keyword>